<dbReference type="Gene3D" id="3.90.190.10">
    <property type="entry name" value="Protein tyrosine phosphatase superfamily"/>
    <property type="match status" value="1"/>
</dbReference>
<dbReference type="AlphaFoldDB" id="A0AAV3YUS9"/>
<dbReference type="Pfam" id="PF00102">
    <property type="entry name" value="Y_phosphatase"/>
    <property type="match status" value="1"/>
</dbReference>
<feature type="domain" description="Tyrosine-protein phosphatase" evidence="2">
    <location>
        <begin position="584"/>
        <end position="651"/>
    </location>
</feature>
<evidence type="ECO:0000313" key="4">
    <source>
        <dbReference type="Proteomes" id="UP000735302"/>
    </source>
</evidence>
<evidence type="ECO:0000259" key="2">
    <source>
        <dbReference type="Pfam" id="PF00102"/>
    </source>
</evidence>
<dbReference type="Proteomes" id="UP000735302">
    <property type="component" value="Unassembled WGS sequence"/>
</dbReference>
<reference evidence="3 4" key="1">
    <citation type="journal article" date="2021" name="Elife">
        <title>Chloroplast acquisition without the gene transfer in kleptoplastic sea slugs, Plakobranchus ocellatus.</title>
        <authorList>
            <person name="Maeda T."/>
            <person name="Takahashi S."/>
            <person name="Yoshida T."/>
            <person name="Shimamura S."/>
            <person name="Takaki Y."/>
            <person name="Nagai Y."/>
            <person name="Toyoda A."/>
            <person name="Suzuki Y."/>
            <person name="Arimoto A."/>
            <person name="Ishii H."/>
            <person name="Satoh N."/>
            <person name="Nishiyama T."/>
            <person name="Hasebe M."/>
            <person name="Maruyama T."/>
            <person name="Minagawa J."/>
            <person name="Obokata J."/>
            <person name="Shigenobu S."/>
        </authorList>
    </citation>
    <scope>NUCLEOTIDE SEQUENCE [LARGE SCALE GENOMIC DNA]</scope>
</reference>
<protein>
    <submittedName>
        <fullName evidence="3">Receptor-type tyrosine-protein phosphatase c</fullName>
    </submittedName>
</protein>
<dbReference type="GO" id="GO:0004725">
    <property type="term" value="F:protein tyrosine phosphatase activity"/>
    <property type="evidence" value="ECO:0007669"/>
    <property type="project" value="InterPro"/>
</dbReference>
<dbReference type="InterPro" id="IPR000242">
    <property type="entry name" value="PTP_cat"/>
</dbReference>
<feature type="region of interest" description="Disordered" evidence="1">
    <location>
        <begin position="185"/>
        <end position="211"/>
    </location>
</feature>
<comment type="caution">
    <text evidence="3">The sequence shown here is derived from an EMBL/GenBank/DDBJ whole genome shotgun (WGS) entry which is preliminary data.</text>
</comment>
<dbReference type="EMBL" id="BLXT01001496">
    <property type="protein sequence ID" value="GFN86110.1"/>
    <property type="molecule type" value="Genomic_DNA"/>
</dbReference>
<dbReference type="SUPFAM" id="SSF52799">
    <property type="entry name" value="(Phosphotyrosine protein) phosphatases II"/>
    <property type="match status" value="2"/>
</dbReference>
<keyword evidence="4" id="KW-1185">Reference proteome</keyword>
<proteinExistence type="predicted"/>
<keyword evidence="3" id="KW-0675">Receptor</keyword>
<dbReference type="InterPro" id="IPR029021">
    <property type="entry name" value="Prot-tyrosine_phosphatase-like"/>
</dbReference>
<evidence type="ECO:0000313" key="3">
    <source>
        <dbReference type="EMBL" id="GFN86110.1"/>
    </source>
</evidence>
<accession>A0AAV3YUS9</accession>
<name>A0AAV3YUS9_9GAST</name>
<sequence length="717" mass="81939">MITYVHYSGDLKLIGLRCIGCDKDILRPETNRLQRYASLNPFFIDGLRNKNAFLLLTTPFGSESIYEFWNLVDEYDIITIINLGSNIKHKAEISEEGVRGYNSRGKRKPKRSKIEYDTTFRAETVSLTEHDGIFVRVLRLEKGQTVHGGERKLTLRRIRHFSIPYENLLCSSDIRLVPKGRKATATGNVTDENSSSSSFDDNQHNIADNNRYPVSCDDLDNSDLVDGNENRFQSPGGNISAYRARTGPDQENMSKNHLTRDGCQEPAFSWTCQDAVQYVRADAVSFDISRGNCLSCEDEGQENGSKDITQSAAVENERKKYVCQYSRPKRCAIFPRSYYLGKRVKKRPRVKEAFTRVHKRCIRRTMTYNFSKVHRVGKFRSYISRHLLKNFSPRPKASSVLHAPLLTSVKKGFDDFHSEGQLVHPNCKNFDRTIFEHSQNRISEESDGLENHKLQSVSSSRSIGSERTCATVSSNCFAGEKPPSSDYLDTKVFRTLGDCAENESFEEKVAVAEEMKDSSLKDRNINASTEKIIEADKQRKQKRRHEARPTIPTGKILELLEVALDWQATPLRDWNMTNTKVSPAPKPRPLLIHAPEGSSAASLLCACALMCERAQEENVVDIYHLVKDLRRKLPKAIEHFGQYELLWDVLCNYVTEYQDNVQQSDRWLYRGAREKVIWCPDIMNESQARPPSGPRNRMRNMCVDLLDRSNNASQSMQ</sequence>
<gene>
    <name evidence="3" type="ORF">PoB_001261600</name>
</gene>
<organism evidence="3 4">
    <name type="scientific">Plakobranchus ocellatus</name>
    <dbReference type="NCBI Taxonomy" id="259542"/>
    <lineage>
        <taxon>Eukaryota</taxon>
        <taxon>Metazoa</taxon>
        <taxon>Spiralia</taxon>
        <taxon>Lophotrochozoa</taxon>
        <taxon>Mollusca</taxon>
        <taxon>Gastropoda</taxon>
        <taxon>Heterobranchia</taxon>
        <taxon>Euthyneura</taxon>
        <taxon>Panpulmonata</taxon>
        <taxon>Sacoglossa</taxon>
        <taxon>Placobranchoidea</taxon>
        <taxon>Plakobranchidae</taxon>
        <taxon>Plakobranchus</taxon>
    </lineage>
</organism>
<evidence type="ECO:0000256" key="1">
    <source>
        <dbReference type="SAM" id="MobiDB-lite"/>
    </source>
</evidence>